<evidence type="ECO:0000256" key="10">
    <source>
        <dbReference type="RuleBase" id="RU003732"/>
    </source>
</evidence>
<evidence type="ECO:0000256" key="11">
    <source>
        <dbReference type="SAM" id="MobiDB-lite"/>
    </source>
</evidence>
<evidence type="ECO:0000256" key="2">
    <source>
        <dbReference type="ARBA" id="ARBA00006459"/>
    </source>
</evidence>
<feature type="binding site" evidence="8">
    <location>
        <position position="48"/>
    </location>
    <ligand>
        <name>Na(+)</name>
        <dbReference type="ChEBI" id="CHEBI:29101"/>
        <label>1</label>
    </ligand>
</feature>
<feature type="binding site" evidence="8">
    <location>
        <position position="419"/>
    </location>
    <ligand>
        <name>Na(+)</name>
        <dbReference type="ChEBI" id="CHEBI:29101"/>
        <label>1</label>
    </ligand>
</feature>
<dbReference type="GO" id="GO:0089718">
    <property type="term" value="P:amino acid import across plasma membrane"/>
    <property type="evidence" value="ECO:0007669"/>
    <property type="project" value="TreeGrafter"/>
</dbReference>
<comment type="similarity">
    <text evidence="2 10">Belongs to the sodium:neurotransmitter symporter (SNF) (TC 2.A.22) family.</text>
</comment>
<evidence type="ECO:0000256" key="1">
    <source>
        <dbReference type="ARBA" id="ARBA00004141"/>
    </source>
</evidence>
<evidence type="ECO:0000256" key="4">
    <source>
        <dbReference type="ARBA" id="ARBA00022692"/>
    </source>
</evidence>
<dbReference type="SUPFAM" id="SSF161070">
    <property type="entry name" value="SNF-like"/>
    <property type="match status" value="1"/>
</dbReference>
<feature type="transmembrane region" description="Helical" evidence="12">
    <location>
        <begin position="319"/>
        <end position="336"/>
    </location>
</feature>
<proteinExistence type="inferred from homology"/>
<accession>H2ZFK2</accession>
<evidence type="ECO:0000256" key="9">
    <source>
        <dbReference type="PIRSR" id="PIRSR600175-2"/>
    </source>
</evidence>
<protein>
    <recommendedName>
        <fullName evidence="10">Transporter</fullName>
    </recommendedName>
</protein>
<dbReference type="Proteomes" id="UP000007875">
    <property type="component" value="Unassembled WGS sequence"/>
</dbReference>
<feature type="transmembrane region" description="Helical" evidence="12">
    <location>
        <begin position="568"/>
        <end position="588"/>
    </location>
</feature>
<reference evidence="13" key="2">
    <citation type="submission" date="2025-08" db="UniProtKB">
        <authorList>
            <consortium name="Ensembl"/>
        </authorList>
    </citation>
    <scope>IDENTIFICATION</scope>
</reference>
<evidence type="ECO:0000256" key="3">
    <source>
        <dbReference type="ARBA" id="ARBA00022448"/>
    </source>
</evidence>
<keyword evidence="10" id="KW-0769">Symport</keyword>
<feature type="binding site" evidence="8">
    <location>
        <position position="354"/>
    </location>
    <ligand>
        <name>Na(+)</name>
        <dbReference type="ChEBI" id="CHEBI:29101"/>
        <label>1</label>
    </ligand>
</feature>
<feature type="region of interest" description="Disordered" evidence="11">
    <location>
        <begin position="1"/>
        <end position="23"/>
    </location>
</feature>
<dbReference type="PROSITE" id="PS00610">
    <property type="entry name" value="NA_NEUROTRAN_SYMP_1"/>
    <property type="match status" value="1"/>
</dbReference>
<keyword evidence="14" id="KW-1185">Reference proteome</keyword>
<dbReference type="InParanoid" id="H2ZFK2"/>
<evidence type="ECO:0000256" key="6">
    <source>
        <dbReference type="ARBA" id="ARBA00023136"/>
    </source>
</evidence>
<keyword evidence="7" id="KW-0325">Glycoprotein</keyword>
<evidence type="ECO:0000256" key="12">
    <source>
        <dbReference type="SAM" id="Phobius"/>
    </source>
</evidence>
<name>H2ZFK2_CIOSA</name>
<dbReference type="AlphaFoldDB" id="H2ZFK2"/>
<dbReference type="Ensembl" id="ENSCSAVT00000016549.1">
    <property type="protein sequence ID" value="ENSCSAVP00000016368.1"/>
    <property type="gene ID" value="ENSCSAVG00000009638.1"/>
</dbReference>
<feature type="disulfide bond" evidence="9">
    <location>
        <begin position="147"/>
        <end position="156"/>
    </location>
</feature>
<keyword evidence="8" id="KW-0479">Metal-binding</keyword>
<dbReference type="GO" id="GO:0046872">
    <property type="term" value="F:metal ion binding"/>
    <property type="evidence" value="ECO:0007669"/>
    <property type="project" value="UniProtKB-KW"/>
</dbReference>
<feature type="binding site" evidence="8">
    <location>
        <position position="422"/>
    </location>
    <ligand>
        <name>Na(+)</name>
        <dbReference type="ChEBI" id="CHEBI:29101"/>
        <label>1</label>
    </ligand>
</feature>
<reference evidence="14" key="1">
    <citation type="submission" date="2003-08" db="EMBL/GenBank/DDBJ databases">
        <authorList>
            <person name="Birren B."/>
            <person name="Nusbaum C."/>
            <person name="Abebe A."/>
            <person name="Abouelleil A."/>
            <person name="Adekoya E."/>
            <person name="Ait-zahra M."/>
            <person name="Allen N."/>
            <person name="Allen T."/>
            <person name="An P."/>
            <person name="Anderson M."/>
            <person name="Anderson S."/>
            <person name="Arachchi H."/>
            <person name="Armbruster J."/>
            <person name="Bachantsang P."/>
            <person name="Baldwin J."/>
            <person name="Barry A."/>
            <person name="Bayul T."/>
            <person name="Blitshsteyn B."/>
            <person name="Bloom T."/>
            <person name="Blye J."/>
            <person name="Boguslavskiy L."/>
            <person name="Borowsky M."/>
            <person name="Boukhgalter B."/>
            <person name="Brunache A."/>
            <person name="Butler J."/>
            <person name="Calixte N."/>
            <person name="Calvo S."/>
            <person name="Camarata J."/>
            <person name="Campo K."/>
            <person name="Chang J."/>
            <person name="Cheshatsang Y."/>
            <person name="Citroen M."/>
            <person name="Collymore A."/>
            <person name="Considine T."/>
            <person name="Cook A."/>
            <person name="Cooke P."/>
            <person name="Corum B."/>
            <person name="Cuomo C."/>
            <person name="David R."/>
            <person name="Dawoe T."/>
            <person name="Degray S."/>
            <person name="Dodge S."/>
            <person name="Dooley K."/>
            <person name="Dorje P."/>
            <person name="Dorjee K."/>
            <person name="Dorris L."/>
            <person name="Duffey N."/>
            <person name="Dupes A."/>
            <person name="Elkins T."/>
            <person name="Engels R."/>
            <person name="Erickson J."/>
            <person name="Farina A."/>
            <person name="Faro S."/>
            <person name="Ferreira P."/>
            <person name="Fischer H."/>
            <person name="Fitzgerald M."/>
            <person name="Foley K."/>
            <person name="Gage D."/>
            <person name="Galagan J."/>
            <person name="Gearin G."/>
            <person name="Gnerre S."/>
            <person name="Gnirke A."/>
            <person name="Goyette A."/>
            <person name="Graham J."/>
            <person name="Grandbois E."/>
            <person name="Gyaltsen K."/>
            <person name="Hafez N."/>
            <person name="Hagopian D."/>
            <person name="Hagos B."/>
            <person name="Hall J."/>
            <person name="Hatcher B."/>
            <person name="Heller A."/>
            <person name="Higgins H."/>
            <person name="Honan T."/>
            <person name="Horn A."/>
            <person name="Houde N."/>
            <person name="Hughes L."/>
            <person name="Hulme W."/>
            <person name="Husby E."/>
            <person name="Iliev I."/>
            <person name="Jaffe D."/>
            <person name="Jones C."/>
            <person name="Kamal M."/>
            <person name="Kamat A."/>
            <person name="Kamvysselis M."/>
            <person name="Karlsson E."/>
            <person name="Kells C."/>
            <person name="Kieu A."/>
            <person name="Kisner P."/>
            <person name="Kodira C."/>
            <person name="Kulbokas E."/>
            <person name="Labutti K."/>
            <person name="Lama D."/>
            <person name="Landers T."/>
            <person name="Leger J."/>
            <person name="Levine S."/>
            <person name="Lewis D."/>
            <person name="Lewis T."/>
            <person name="Lindblad-toh K."/>
            <person name="Liu X."/>
            <person name="Lokyitsang T."/>
            <person name="Lokyitsang Y."/>
            <person name="Lucien O."/>
            <person name="Lui A."/>
            <person name="Ma L.J."/>
            <person name="Mabbitt R."/>
            <person name="Macdonald J."/>
            <person name="Maclean C."/>
            <person name="Major J."/>
            <person name="Manning J."/>
            <person name="Marabella R."/>
            <person name="Maru K."/>
            <person name="Matthews C."/>
            <person name="Mauceli E."/>
            <person name="Mccarthy M."/>
            <person name="Mcdonough S."/>
            <person name="Mcghee T."/>
            <person name="Meldrim J."/>
            <person name="Meneus L."/>
            <person name="Mesirov J."/>
            <person name="Mihalev A."/>
            <person name="Mihova T."/>
            <person name="Mikkelsen T."/>
            <person name="Mlenga V."/>
            <person name="Moru K."/>
            <person name="Mozes J."/>
            <person name="Mulrain L."/>
            <person name="Munson G."/>
            <person name="Naylor J."/>
            <person name="Newes C."/>
            <person name="Nguyen C."/>
            <person name="Nguyen N."/>
            <person name="Nguyen T."/>
            <person name="Nicol R."/>
            <person name="Nielsen C."/>
            <person name="Nizzari M."/>
            <person name="Norbu C."/>
            <person name="Norbu N."/>
            <person name="O'donnell P."/>
            <person name="Okoawo O."/>
            <person name="O'leary S."/>
            <person name="Omotosho B."/>
            <person name="O'neill K."/>
            <person name="Osman S."/>
            <person name="Parker S."/>
            <person name="Perrin D."/>
            <person name="Phunkhang P."/>
            <person name="Piqani B."/>
            <person name="Purcell S."/>
            <person name="Rachupka T."/>
            <person name="Ramasamy U."/>
            <person name="Rameau R."/>
            <person name="Ray V."/>
            <person name="Raymond C."/>
            <person name="Retta R."/>
            <person name="Richardson S."/>
            <person name="Rise C."/>
            <person name="Rodriguez J."/>
            <person name="Rogers J."/>
            <person name="Rogov P."/>
            <person name="Rutman M."/>
            <person name="Schupbach R."/>
            <person name="Seaman C."/>
            <person name="Settipalli S."/>
            <person name="Sharpe T."/>
            <person name="Sheridan J."/>
            <person name="Sherpa N."/>
            <person name="Shi J."/>
            <person name="Smirnov S."/>
            <person name="Smith C."/>
            <person name="Sougnez C."/>
            <person name="Spencer B."/>
            <person name="Stalker J."/>
            <person name="Stange-thomann N."/>
            <person name="Stavropoulos S."/>
            <person name="Stetson K."/>
            <person name="Stone C."/>
            <person name="Stone S."/>
            <person name="Stubbs M."/>
            <person name="Talamas J."/>
            <person name="Tchuinga P."/>
            <person name="Tenzing P."/>
            <person name="Tesfaye S."/>
            <person name="Theodore J."/>
            <person name="Thoulutsang Y."/>
            <person name="Topham K."/>
            <person name="Towey S."/>
            <person name="Tsamla T."/>
            <person name="Tsomo N."/>
            <person name="Vallee D."/>
            <person name="Vassiliev H."/>
            <person name="Venkataraman V."/>
            <person name="Vinson J."/>
            <person name="Vo A."/>
            <person name="Wade C."/>
            <person name="Wang S."/>
            <person name="Wangchuk T."/>
            <person name="Wangdi T."/>
            <person name="Whittaker C."/>
            <person name="Wilkinson J."/>
            <person name="Wu Y."/>
            <person name="Wyman D."/>
            <person name="Yadav S."/>
            <person name="Yang S."/>
            <person name="Yang X."/>
            <person name="Yeager S."/>
            <person name="Yee E."/>
            <person name="Young G."/>
            <person name="Zainoun J."/>
            <person name="Zembeck L."/>
            <person name="Zimmer A."/>
            <person name="Zody M."/>
            <person name="Lander E."/>
        </authorList>
    </citation>
    <scope>NUCLEOTIDE SEQUENCE [LARGE SCALE GENOMIC DNA]</scope>
</reference>
<dbReference type="GO" id="GO:0005886">
    <property type="term" value="C:plasma membrane"/>
    <property type="evidence" value="ECO:0007669"/>
    <property type="project" value="TreeGrafter"/>
</dbReference>
<feature type="transmembrane region" description="Helical" evidence="12">
    <location>
        <begin position="237"/>
        <end position="257"/>
    </location>
</feature>
<feature type="transmembrane region" description="Helical" evidence="12">
    <location>
        <begin position="266"/>
        <end position="283"/>
    </location>
</feature>
<feature type="transmembrane region" description="Helical" evidence="12">
    <location>
        <begin position="449"/>
        <end position="474"/>
    </location>
</feature>
<feature type="transmembrane region" description="Helical" evidence="12">
    <location>
        <begin position="348"/>
        <end position="374"/>
    </location>
</feature>
<comment type="subcellular location">
    <subcellularLocation>
        <location evidence="1">Membrane</location>
        <topology evidence="1">Multi-pass membrane protein</topology>
    </subcellularLocation>
</comment>
<keyword evidence="3 10" id="KW-0813">Transport</keyword>
<keyword evidence="4 10" id="KW-0812">Transmembrane</keyword>
<sequence length="658" mass="74311">MSKDKTTDIQTPTDHELDEAEDREERGMWANQAEFLLSCIGYCVGLGNVWRFPYLAYDNGGGSFIIPYLIMLTFCGIPLFMIELALGQFSGYGVITAWRASPIFKGIGYGMMVVSFLVAIYYNVIIAWSLFYMFASFQSVLPWTSSCGKDWNVNSCVQTNVTCTGLNCTTDLTTPMPAVANYTEDPIYTTTYLPDEINGTFASNITKVKRISSSEEYWRNRVLRINKSEGIGDPGTVLWDLVLCLLLAWLIVFFCLIKGVKSSGKVVYFTATFPYIILIILLVRGCTLDGARRGIVFYVTPKWDKLRTAKVWKDAATQIFYSLGTSFGGLLTFASYNKFRNNIYRDTLIVAIGNCATSVFAGFVIFSVIGHMAYKLNLNVEDVVNQGPGLAFIIYPEAVSLLPAPQLWSILFFFMLLTLGLDSQFAMVETVITGFMDEFPKLLRPYKTLFTAGICTVCFLMGILMVTEGGLYWFELYNWYSAYYGLLINSLILSIVAAWGYGFFFTYKWRLVKDIKMMIGFNPNWYFRINWMFITPGLLLFVIIYSGINSVPISVGGYVYPKWADDLGLCMSVTCVALIPIYMVYRIIRARMQGESIKKLFLPDPKWGPQDKTYNYDYLTGEGRPDFGLQASSYIENPLPAYSQTVTDKLPDAFPSQS</sequence>
<evidence type="ECO:0000256" key="5">
    <source>
        <dbReference type="ARBA" id="ARBA00022989"/>
    </source>
</evidence>
<dbReference type="Pfam" id="PF00209">
    <property type="entry name" value="SNF"/>
    <property type="match status" value="1"/>
</dbReference>
<feature type="binding site" evidence="8">
    <location>
        <position position="423"/>
    </location>
    <ligand>
        <name>Na(+)</name>
        <dbReference type="ChEBI" id="CHEBI:29101"/>
        <label>1</label>
    </ligand>
</feature>
<evidence type="ECO:0000256" key="7">
    <source>
        <dbReference type="ARBA" id="ARBA00023180"/>
    </source>
</evidence>
<dbReference type="GO" id="GO:0005283">
    <property type="term" value="F:amino acid:sodium symporter activity"/>
    <property type="evidence" value="ECO:0007669"/>
    <property type="project" value="TreeGrafter"/>
</dbReference>
<feature type="transmembrane region" description="Helical" evidence="12">
    <location>
        <begin position="107"/>
        <end position="135"/>
    </location>
</feature>
<keyword evidence="6 12" id="KW-0472">Membrane</keyword>
<keyword evidence="9" id="KW-1015">Disulfide bond</keyword>
<feature type="transmembrane region" description="Helical" evidence="12">
    <location>
        <begin position="525"/>
        <end position="548"/>
    </location>
</feature>
<reference evidence="13" key="3">
    <citation type="submission" date="2025-09" db="UniProtKB">
        <authorList>
            <consortium name="Ensembl"/>
        </authorList>
    </citation>
    <scope>IDENTIFICATION</scope>
</reference>
<dbReference type="GeneTree" id="ENSGT00940000157263"/>
<evidence type="ECO:0000313" key="13">
    <source>
        <dbReference type="Ensembl" id="ENSCSAVP00000016368.1"/>
    </source>
</evidence>
<feature type="transmembrane region" description="Helical" evidence="12">
    <location>
        <begin position="480"/>
        <end position="504"/>
    </location>
</feature>
<evidence type="ECO:0000313" key="14">
    <source>
        <dbReference type="Proteomes" id="UP000007875"/>
    </source>
</evidence>
<keyword evidence="8" id="KW-0915">Sodium</keyword>
<dbReference type="PANTHER" id="PTHR11616:SF321">
    <property type="entry name" value="SODIUM-DEPENDENT NUTRIENT AMINO ACID TRANSPORTER 1-RELATED"/>
    <property type="match status" value="1"/>
</dbReference>
<feature type="binding site" evidence="8">
    <location>
        <position position="322"/>
    </location>
    <ligand>
        <name>Na(+)</name>
        <dbReference type="ChEBI" id="CHEBI:29101"/>
        <label>1</label>
    </ligand>
</feature>
<dbReference type="InterPro" id="IPR000175">
    <property type="entry name" value="Na/ntran_symport"/>
</dbReference>
<feature type="binding site" evidence="8">
    <location>
        <position position="41"/>
    </location>
    <ligand>
        <name>Na(+)</name>
        <dbReference type="ChEBI" id="CHEBI:29101"/>
        <label>1</label>
    </ligand>
</feature>
<keyword evidence="5 12" id="KW-1133">Transmembrane helix</keyword>
<feature type="transmembrane region" description="Helical" evidence="12">
    <location>
        <begin position="65"/>
        <end position="86"/>
    </location>
</feature>
<evidence type="ECO:0000256" key="8">
    <source>
        <dbReference type="PIRSR" id="PIRSR600175-1"/>
    </source>
</evidence>
<dbReference type="PROSITE" id="PS50267">
    <property type="entry name" value="NA_NEUROTRAN_SYMP_3"/>
    <property type="match status" value="1"/>
</dbReference>
<dbReference type="PANTHER" id="PTHR11616">
    <property type="entry name" value="SODIUM/CHLORIDE DEPENDENT TRANSPORTER"/>
    <property type="match status" value="1"/>
</dbReference>
<dbReference type="OMA" id="RFPTWAE"/>
<feature type="transmembrane region" description="Helical" evidence="12">
    <location>
        <begin position="35"/>
        <end position="53"/>
    </location>
</feature>
<feature type="binding site" evidence="8">
    <location>
        <position position="44"/>
    </location>
    <ligand>
        <name>Na(+)</name>
        <dbReference type="ChEBI" id="CHEBI:29101"/>
        <label>2</label>
    </ligand>
</feature>
<dbReference type="PRINTS" id="PR00176">
    <property type="entry name" value="NANEUSMPORT"/>
</dbReference>
<organism evidence="13 14">
    <name type="scientific">Ciona savignyi</name>
    <name type="common">Pacific transparent sea squirt</name>
    <dbReference type="NCBI Taxonomy" id="51511"/>
    <lineage>
        <taxon>Eukaryota</taxon>
        <taxon>Metazoa</taxon>
        <taxon>Chordata</taxon>
        <taxon>Tunicata</taxon>
        <taxon>Ascidiacea</taxon>
        <taxon>Phlebobranchia</taxon>
        <taxon>Cionidae</taxon>
        <taxon>Ciona</taxon>
    </lineage>
</organism>
<dbReference type="eggNOG" id="KOG3660">
    <property type="taxonomic scope" value="Eukaryota"/>
</dbReference>
<feature type="transmembrane region" description="Helical" evidence="12">
    <location>
        <begin position="407"/>
        <end position="428"/>
    </location>
</feature>
<dbReference type="InterPro" id="IPR037272">
    <property type="entry name" value="SNS_sf"/>
</dbReference>